<reference evidence="4" key="1">
    <citation type="journal article" date="2019" name="Int. J. Syst. Evol. Microbiol.">
        <title>The Global Catalogue of Microorganisms (GCM) 10K type strain sequencing project: providing services to taxonomists for standard genome sequencing and annotation.</title>
        <authorList>
            <consortium name="The Broad Institute Genomics Platform"/>
            <consortium name="The Broad Institute Genome Sequencing Center for Infectious Disease"/>
            <person name="Wu L."/>
            <person name="Ma J."/>
        </authorList>
    </citation>
    <scope>NUCLEOTIDE SEQUENCE [LARGE SCALE GENOMIC DNA]</scope>
    <source>
        <strain evidence="4">KCTC 52490</strain>
    </source>
</reference>
<accession>A0ABW6ACR9</accession>
<name>A0ABW6ACR9_9BACT</name>
<evidence type="ECO:0000313" key="3">
    <source>
        <dbReference type="EMBL" id="MFD2932503.1"/>
    </source>
</evidence>
<dbReference type="InterPro" id="IPR025403">
    <property type="entry name" value="TgpA-like_C"/>
</dbReference>
<dbReference type="Proteomes" id="UP001597512">
    <property type="component" value="Unassembled WGS sequence"/>
</dbReference>
<protein>
    <submittedName>
        <fullName evidence="3">DUF4129 domain-containing protein</fullName>
    </submittedName>
</protein>
<dbReference type="RefSeq" id="WP_381496699.1">
    <property type="nucleotide sequence ID" value="NZ_JBHUOM010000001.1"/>
</dbReference>
<feature type="transmembrane region" description="Helical" evidence="1">
    <location>
        <begin position="118"/>
        <end position="136"/>
    </location>
</feature>
<keyword evidence="1" id="KW-0812">Transmembrane</keyword>
<dbReference type="Pfam" id="PF13559">
    <property type="entry name" value="DUF4129"/>
    <property type="match status" value="1"/>
</dbReference>
<evidence type="ECO:0000313" key="4">
    <source>
        <dbReference type="Proteomes" id="UP001597512"/>
    </source>
</evidence>
<evidence type="ECO:0000259" key="2">
    <source>
        <dbReference type="Pfam" id="PF13559"/>
    </source>
</evidence>
<keyword evidence="1" id="KW-0472">Membrane</keyword>
<keyword evidence="4" id="KW-1185">Reference proteome</keyword>
<sequence length="267" mass="31428">MKEHFELHKELLFNQLQWKLYTGRRFFSLTGFPLWIWVVQFFIITAFPSLAQPVSTRDDRSTMVVRYPKQEHLHDLQTDHDYQYGHDVPPPENPLARFWVWLVRKIGYFLSSDAYQNIWQYVILAVVAAAVIYLLTKADVLSFMFPKKAQSAGLDYENLAENINEIDFDTAIDEAISQRNFRLAVRLLYLQTLKHLTDAGRINYKPEKTNHQYIYELANSPLKSDFEALTRQFEFVWYGDFPIDETRFAALQTAFKQVNKAARQPTT</sequence>
<dbReference type="EMBL" id="JBHUOM010000001">
    <property type="protein sequence ID" value="MFD2932503.1"/>
    <property type="molecule type" value="Genomic_DNA"/>
</dbReference>
<proteinExistence type="predicted"/>
<feature type="domain" description="Protein-glutamine gamma-glutamyltransferase-like C-terminal" evidence="2">
    <location>
        <begin position="188"/>
        <end position="255"/>
    </location>
</feature>
<comment type="caution">
    <text evidence="3">The sequence shown here is derived from an EMBL/GenBank/DDBJ whole genome shotgun (WGS) entry which is preliminary data.</text>
</comment>
<organism evidence="3 4">
    <name type="scientific">Spirosoma flavum</name>
    <dbReference type="NCBI Taxonomy" id="2048557"/>
    <lineage>
        <taxon>Bacteria</taxon>
        <taxon>Pseudomonadati</taxon>
        <taxon>Bacteroidota</taxon>
        <taxon>Cytophagia</taxon>
        <taxon>Cytophagales</taxon>
        <taxon>Cytophagaceae</taxon>
        <taxon>Spirosoma</taxon>
    </lineage>
</organism>
<gene>
    <name evidence="3" type="ORF">ACFS25_01850</name>
</gene>
<feature type="transmembrane region" description="Helical" evidence="1">
    <location>
        <begin position="26"/>
        <end position="47"/>
    </location>
</feature>
<keyword evidence="1" id="KW-1133">Transmembrane helix</keyword>
<evidence type="ECO:0000256" key="1">
    <source>
        <dbReference type="SAM" id="Phobius"/>
    </source>
</evidence>